<protein>
    <submittedName>
        <fullName evidence="1">Uncharacterized protein</fullName>
    </submittedName>
</protein>
<evidence type="ECO:0000313" key="2">
    <source>
        <dbReference type="Proteomes" id="UP000187203"/>
    </source>
</evidence>
<comment type="caution">
    <text evidence="1">The sequence shown here is derived from an EMBL/GenBank/DDBJ whole genome shotgun (WGS) entry which is preliminary data.</text>
</comment>
<proteinExistence type="predicted"/>
<reference evidence="2" key="1">
    <citation type="submission" date="2013-09" db="EMBL/GenBank/DDBJ databases">
        <title>Corchorus olitorius genome sequencing.</title>
        <authorList>
            <person name="Alam M."/>
            <person name="Haque M.S."/>
            <person name="Islam M.S."/>
            <person name="Emdad E.M."/>
            <person name="Islam M.M."/>
            <person name="Ahmed B."/>
            <person name="Halim A."/>
            <person name="Hossen Q.M.M."/>
            <person name="Hossain M.Z."/>
            <person name="Ahmed R."/>
            <person name="Khan M.M."/>
            <person name="Islam R."/>
            <person name="Rashid M.M."/>
            <person name="Khan S.A."/>
            <person name="Rahman M.S."/>
            <person name="Alam M."/>
            <person name="Yahiya A.S."/>
            <person name="Khan M.S."/>
            <person name="Azam M.S."/>
            <person name="Haque T."/>
            <person name="Lashkar M.Z.H."/>
            <person name="Akhand A.I."/>
            <person name="Morshed G."/>
            <person name="Roy S."/>
            <person name="Uddin K.S."/>
            <person name="Rabeya T."/>
            <person name="Hossain A.S."/>
            <person name="Chowdhury A."/>
            <person name="Snigdha A.R."/>
            <person name="Mortoza M.S."/>
            <person name="Matin S.A."/>
            <person name="Hoque S.M.E."/>
            <person name="Islam M.K."/>
            <person name="Roy D.K."/>
            <person name="Haider R."/>
            <person name="Moosa M.M."/>
            <person name="Elias S.M."/>
            <person name="Hasan A.M."/>
            <person name="Jahan S."/>
            <person name="Shafiuddin M."/>
            <person name="Mahmood N."/>
            <person name="Shommy N.S."/>
        </authorList>
    </citation>
    <scope>NUCLEOTIDE SEQUENCE [LARGE SCALE GENOMIC DNA]</scope>
    <source>
        <strain evidence="2">cv. O-4</strain>
    </source>
</reference>
<dbReference type="AlphaFoldDB" id="A0A1R3KZ08"/>
<organism evidence="1 2">
    <name type="scientific">Corchorus olitorius</name>
    <dbReference type="NCBI Taxonomy" id="93759"/>
    <lineage>
        <taxon>Eukaryota</taxon>
        <taxon>Viridiplantae</taxon>
        <taxon>Streptophyta</taxon>
        <taxon>Embryophyta</taxon>
        <taxon>Tracheophyta</taxon>
        <taxon>Spermatophyta</taxon>
        <taxon>Magnoliopsida</taxon>
        <taxon>eudicotyledons</taxon>
        <taxon>Gunneridae</taxon>
        <taxon>Pentapetalae</taxon>
        <taxon>rosids</taxon>
        <taxon>malvids</taxon>
        <taxon>Malvales</taxon>
        <taxon>Malvaceae</taxon>
        <taxon>Grewioideae</taxon>
        <taxon>Apeibeae</taxon>
        <taxon>Corchorus</taxon>
    </lineage>
</organism>
<dbReference type="Proteomes" id="UP000187203">
    <property type="component" value="Unassembled WGS sequence"/>
</dbReference>
<accession>A0A1R3KZ08</accession>
<dbReference type="EMBL" id="AWUE01009529">
    <property type="protein sequence ID" value="OMP12344.1"/>
    <property type="molecule type" value="Genomic_DNA"/>
</dbReference>
<gene>
    <name evidence="1" type="ORF">COLO4_03293</name>
</gene>
<keyword evidence="2" id="KW-1185">Reference proteome</keyword>
<sequence>MKPKVRNEYPIEVGRAGRIGPVLSRHCLYRAAIEPPRATISELCQSSKFVKASPCRPYLSSGHDFTEIHL</sequence>
<evidence type="ECO:0000313" key="1">
    <source>
        <dbReference type="EMBL" id="OMP12344.1"/>
    </source>
</evidence>
<name>A0A1R3KZ08_9ROSI</name>